<comment type="caution">
    <text evidence="1">The sequence shown here is derived from an EMBL/GenBank/DDBJ whole genome shotgun (WGS) entry which is preliminary data.</text>
</comment>
<accession>A0ABP4DXJ2</accession>
<gene>
    <name evidence="1" type="ORF">GCM10009663_19830</name>
</gene>
<protein>
    <submittedName>
        <fullName evidence="1">Uncharacterized protein</fullName>
    </submittedName>
</protein>
<reference evidence="2" key="1">
    <citation type="journal article" date="2019" name="Int. J. Syst. Evol. Microbiol.">
        <title>The Global Catalogue of Microorganisms (GCM) 10K type strain sequencing project: providing services to taxonomists for standard genome sequencing and annotation.</title>
        <authorList>
            <consortium name="The Broad Institute Genomics Platform"/>
            <consortium name="The Broad Institute Genome Sequencing Center for Infectious Disease"/>
            <person name="Wu L."/>
            <person name="Ma J."/>
        </authorList>
    </citation>
    <scope>NUCLEOTIDE SEQUENCE [LARGE SCALE GENOMIC DNA]</scope>
    <source>
        <strain evidence="2">JCM 13002</strain>
    </source>
</reference>
<keyword evidence="2" id="KW-1185">Reference proteome</keyword>
<dbReference type="RefSeq" id="WP_344623136.1">
    <property type="nucleotide sequence ID" value="NZ_BAAALD010000013.1"/>
</dbReference>
<name>A0ABP4DXJ2_9ACTN</name>
<organism evidence="1 2">
    <name type="scientific">Kitasatospora arboriphila</name>
    <dbReference type="NCBI Taxonomy" id="258052"/>
    <lineage>
        <taxon>Bacteria</taxon>
        <taxon>Bacillati</taxon>
        <taxon>Actinomycetota</taxon>
        <taxon>Actinomycetes</taxon>
        <taxon>Kitasatosporales</taxon>
        <taxon>Streptomycetaceae</taxon>
        <taxon>Kitasatospora</taxon>
    </lineage>
</organism>
<dbReference type="Proteomes" id="UP001499987">
    <property type="component" value="Unassembled WGS sequence"/>
</dbReference>
<proteinExistence type="predicted"/>
<evidence type="ECO:0000313" key="1">
    <source>
        <dbReference type="EMBL" id="GAA1077990.1"/>
    </source>
</evidence>
<dbReference type="EMBL" id="BAAALD010000013">
    <property type="protein sequence ID" value="GAA1077990.1"/>
    <property type="molecule type" value="Genomic_DNA"/>
</dbReference>
<evidence type="ECO:0000313" key="2">
    <source>
        <dbReference type="Proteomes" id="UP001499987"/>
    </source>
</evidence>
<sequence length="67" mass="7041">MTQLSATAAETKRAMASEAAATKTWRHVIQPDADAAANYLNLPPAQGPGEAIMATRTDGQVDLLALF</sequence>